<evidence type="ECO:0000313" key="2">
    <source>
        <dbReference type="Proteomes" id="UP000243207"/>
    </source>
</evidence>
<keyword evidence="2" id="KW-1185">Reference proteome</keyword>
<dbReference type="STRING" id="487184.SAMN05216421_2960"/>
<accession>A0A1H1XUQ3</accession>
<dbReference type="AlphaFoldDB" id="A0A1H1XUQ3"/>
<evidence type="ECO:0000313" key="1">
    <source>
        <dbReference type="EMBL" id="SDT12771.1"/>
    </source>
</evidence>
<name>A0A1H1XUQ3_9GAMM</name>
<sequence>MQRSVVKLAQSLAGQDDDVKIPQRRAVRSEGFASDAFDLVTVYRAPDTFLGNDQTKPGVLTRIGASQQQQAWA</sequence>
<dbReference type="EMBL" id="LT629736">
    <property type="protein sequence ID" value="SDT12771.1"/>
    <property type="molecule type" value="Genomic_DNA"/>
</dbReference>
<proteinExistence type="predicted"/>
<reference evidence="2" key="1">
    <citation type="submission" date="2016-10" db="EMBL/GenBank/DDBJ databases">
        <authorList>
            <person name="Varghese N."/>
            <person name="Submissions S."/>
        </authorList>
    </citation>
    <scope>NUCLEOTIDE SEQUENCE [LARGE SCALE GENOMIC DNA]</scope>
    <source>
        <strain evidence="2">NRRL B-51270</strain>
    </source>
</reference>
<gene>
    <name evidence="1" type="ORF">SAMN05216421_2960</name>
</gene>
<organism evidence="1 2">
    <name type="scientific">Halopseudomonas xinjiangensis</name>
    <dbReference type="NCBI Taxonomy" id="487184"/>
    <lineage>
        <taxon>Bacteria</taxon>
        <taxon>Pseudomonadati</taxon>
        <taxon>Pseudomonadota</taxon>
        <taxon>Gammaproteobacteria</taxon>
        <taxon>Pseudomonadales</taxon>
        <taxon>Pseudomonadaceae</taxon>
        <taxon>Halopseudomonas</taxon>
    </lineage>
</organism>
<dbReference type="Proteomes" id="UP000243207">
    <property type="component" value="Chromosome I"/>
</dbReference>
<protein>
    <submittedName>
        <fullName evidence="1">Uncharacterized protein</fullName>
    </submittedName>
</protein>